<organism evidence="1 2">
    <name type="scientific">Peronosclerospora sorghi</name>
    <dbReference type="NCBI Taxonomy" id="230839"/>
    <lineage>
        <taxon>Eukaryota</taxon>
        <taxon>Sar</taxon>
        <taxon>Stramenopiles</taxon>
        <taxon>Oomycota</taxon>
        <taxon>Peronosporomycetes</taxon>
        <taxon>Peronosporales</taxon>
        <taxon>Peronosporaceae</taxon>
        <taxon>Peronosclerospora</taxon>
    </lineage>
</organism>
<sequence>MSGGSVPVCGLQGDSVCLTLFDDLMVGCSNEKQADSVCASFVEHFSVKSLGDARFILGMELDNNRDSGIMVLQKHQFIAKLLDRFGQCDANPVRNPLVIGQDLSPSDEHKTLDNKSRYRELIGALLYVAYATRPYICMSLSMLSQYLEEPRKLHWNAALTLFLSWLHLAGIWTLHQMMGMWHSSSYINTFIFPVLSTAATKQSTLQPKMGFSA</sequence>
<comment type="caution">
    <text evidence="1">The sequence shown here is derived from an EMBL/GenBank/DDBJ whole genome shotgun (WGS) entry which is preliminary data.</text>
</comment>
<accession>A0ACC0WL65</accession>
<reference evidence="1 2" key="1">
    <citation type="journal article" date="2022" name="bioRxiv">
        <title>The genome of the oomycete Peronosclerospora sorghi, a cosmopolitan pathogen of maize and sorghum, is inflated with dispersed pseudogenes.</title>
        <authorList>
            <person name="Fletcher K."/>
            <person name="Martin F."/>
            <person name="Isakeit T."/>
            <person name="Cavanaugh K."/>
            <person name="Magill C."/>
            <person name="Michelmore R."/>
        </authorList>
    </citation>
    <scope>NUCLEOTIDE SEQUENCE [LARGE SCALE GENOMIC DNA]</scope>
    <source>
        <strain evidence="1">P6</strain>
    </source>
</reference>
<keyword evidence="2" id="KW-1185">Reference proteome</keyword>
<gene>
    <name evidence="1" type="ORF">PsorP6_011384</name>
</gene>
<dbReference type="EMBL" id="CM047591">
    <property type="protein sequence ID" value="KAI9918770.1"/>
    <property type="molecule type" value="Genomic_DNA"/>
</dbReference>
<protein>
    <submittedName>
        <fullName evidence="1">Uncharacterized protein</fullName>
    </submittedName>
</protein>
<evidence type="ECO:0000313" key="1">
    <source>
        <dbReference type="EMBL" id="KAI9918770.1"/>
    </source>
</evidence>
<name>A0ACC0WL65_9STRA</name>
<evidence type="ECO:0000313" key="2">
    <source>
        <dbReference type="Proteomes" id="UP001163321"/>
    </source>
</evidence>
<proteinExistence type="predicted"/>
<dbReference type="Proteomes" id="UP001163321">
    <property type="component" value="Chromosome 12"/>
</dbReference>